<dbReference type="GO" id="GO:0003735">
    <property type="term" value="F:structural constituent of ribosome"/>
    <property type="evidence" value="ECO:0007669"/>
    <property type="project" value="InterPro"/>
</dbReference>
<reference evidence="10" key="1">
    <citation type="submission" date="2016-11" db="UniProtKB">
        <authorList>
            <consortium name="WormBaseParasite"/>
        </authorList>
    </citation>
    <scope>IDENTIFICATION</scope>
</reference>
<evidence type="ECO:0000256" key="3">
    <source>
        <dbReference type="ARBA" id="ARBA00022946"/>
    </source>
</evidence>
<dbReference type="Proteomes" id="UP000659654">
    <property type="component" value="Unassembled WGS sequence"/>
</dbReference>
<evidence type="ECO:0000313" key="7">
    <source>
        <dbReference type="EMBL" id="CAD5217926.1"/>
    </source>
</evidence>
<accession>A0A1I7SRN8</accession>
<evidence type="ECO:0000256" key="2">
    <source>
        <dbReference type="ARBA" id="ARBA00010152"/>
    </source>
</evidence>
<dbReference type="Proteomes" id="UP000095284">
    <property type="component" value="Unplaced"/>
</dbReference>
<dbReference type="EMBL" id="CAJFDI010000002">
    <property type="protein sequence ID" value="CAD5217926.1"/>
    <property type="molecule type" value="Genomic_DNA"/>
</dbReference>
<evidence type="ECO:0000256" key="5">
    <source>
        <dbReference type="ARBA" id="ARBA00023128"/>
    </source>
</evidence>
<dbReference type="AlphaFoldDB" id="A0A1I7SRN8"/>
<evidence type="ECO:0000256" key="1">
    <source>
        <dbReference type="ARBA" id="ARBA00004173"/>
    </source>
</evidence>
<protein>
    <submittedName>
        <fullName evidence="7">(pine wood nematode) hypothetical protein</fullName>
    </submittedName>
</protein>
<dbReference type="WBParaSite" id="BXY_1570400.1">
    <property type="protein sequence ID" value="BXY_1570400.1"/>
    <property type="gene ID" value="BXY_1570400"/>
</dbReference>
<dbReference type="PANTHER" id="PTHR21338">
    <property type="entry name" value="MITOCHONDRIAL RIBOSOMAL PROTEIN L41"/>
    <property type="match status" value="1"/>
</dbReference>
<keyword evidence="6" id="KW-0687">Ribonucleoprotein</keyword>
<dbReference type="OrthoDB" id="408933at2759"/>
<dbReference type="PANTHER" id="PTHR21338:SF0">
    <property type="entry name" value="LARGE RIBOSOMAL SUBUNIT PROTEIN ML41"/>
    <property type="match status" value="1"/>
</dbReference>
<keyword evidence="5" id="KW-0496">Mitochondrion</keyword>
<dbReference type="EMBL" id="CAJFCV020000002">
    <property type="protein sequence ID" value="CAG9102063.1"/>
    <property type="molecule type" value="Genomic_DNA"/>
</dbReference>
<comment type="subcellular location">
    <subcellularLocation>
        <location evidence="1">Mitochondrion</location>
    </subcellularLocation>
</comment>
<proteinExistence type="inferred from homology"/>
<name>A0A1I7SRN8_BURXY</name>
<evidence type="ECO:0000256" key="4">
    <source>
        <dbReference type="ARBA" id="ARBA00022980"/>
    </source>
</evidence>
<dbReference type="Proteomes" id="UP000582659">
    <property type="component" value="Unassembled WGS sequence"/>
</dbReference>
<dbReference type="InterPro" id="IPR019189">
    <property type="entry name" value="Ribosomal_mL41"/>
</dbReference>
<sequence>MVRSLNPRHFPSPWPMYYYAKGLRKIGPMRDDKRLWPVNRWFPELNPKILKLNPEQLHGYTGAREPGYKNPVTKEWVHVPEMVPELIVPDLTGFDLKPYVSYRTDDEIEKREKAFRKLVKEKGSEELADLYTDEERRWPPPKTTSKLLFDIFYADKVRKAWEEKNKKK</sequence>
<gene>
    <name evidence="7" type="ORF">BXYJ_LOCUS5319</name>
</gene>
<keyword evidence="3" id="KW-0809">Transit peptide</keyword>
<evidence type="ECO:0000313" key="10">
    <source>
        <dbReference type="WBParaSite" id="BXY_1570400.1"/>
    </source>
</evidence>
<dbReference type="GO" id="GO:0005762">
    <property type="term" value="C:mitochondrial large ribosomal subunit"/>
    <property type="evidence" value="ECO:0007669"/>
    <property type="project" value="InterPro"/>
</dbReference>
<evidence type="ECO:0000256" key="6">
    <source>
        <dbReference type="ARBA" id="ARBA00023274"/>
    </source>
</evidence>
<dbReference type="Pfam" id="PF09809">
    <property type="entry name" value="MRP-L27"/>
    <property type="match status" value="1"/>
</dbReference>
<keyword evidence="4" id="KW-0689">Ribosomal protein</keyword>
<evidence type="ECO:0000313" key="8">
    <source>
        <dbReference type="Proteomes" id="UP000095284"/>
    </source>
</evidence>
<comment type="similarity">
    <text evidence="2">Belongs to the mitochondrion-specific ribosomal protein mL41 family.</text>
</comment>
<organism evidence="8 10">
    <name type="scientific">Bursaphelenchus xylophilus</name>
    <name type="common">Pinewood nematode worm</name>
    <name type="synonym">Aphelenchoides xylophilus</name>
    <dbReference type="NCBI Taxonomy" id="6326"/>
    <lineage>
        <taxon>Eukaryota</taxon>
        <taxon>Metazoa</taxon>
        <taxon>Ecdysozoa</taxon>
        <taxon>Nematoda</taxon>
        <taxon>Chromadorea</taxon>
        <taxon>Rhabditida</taxon>
        <taxon>Tylenchina</taxon>
        <taxon>Tylenchomorpha</taxon>
        <taxon>Aphelenchoidea</taxon>
        <taxon>Aphelenchoididae</taxon>
        <taxon>Bursaphelenchus</taxon>
    </lineage>
</organism>
<keyword evidence="9" id="KW-1185">Reference proteome</keyword>
<dbReference type="GO" id="GO:0006412">
    <property type="term" value="P:translation"/>
    <property type="evidence" value="ECO:0007669"/>
    <property type="project" value="TreeGrafter"/>
</dbReference>
<reference evidence="7" key="2">
    <citation type="submission" date="2020-09" db="EMBL/GenBank/DDBJ databases">
        <authorList>
            <person name="Kikuchi T."/>
        </authorList>
    </citation>
    <scope>NUCLEOTIDE SEQUENCE</scope>
    <source>
        <strain evidence="7">Ka4C1</strain>
    </source>
</reference>
<dbReference type="eggNOG" id="KOG4756">
    <property type="taxonomic scope" value="Eukaryota"/>
</dbReference>
<evidence type="ECO:0000313" key="9">
    <source>
        <dbReference type="Proteomes" id="UP000659654"/>
    </source>
</evidence>